<dbReference type="PANTHER" id="PTHR16299:SF2">
    <property type="entry name" value="CENTROSOMAL PROTEIN KIZUNA"/>
    <property type="match status" value="1"/>
</dbReference>
<keyword evidence="11" id="KW-1185">Reference proteome</keyword>
<sequence length="166" mass="18361">MPPQRTEEEKKPSVSVDGFLCLVQAVDVDVEVSFSPETLYHSPHCSSVTREEVIRAAEVGNSVQSFDPNTVSMIILEELPLLVSSSPAGCLVPDRVFSQGVSCESEKELRPFVEPSLLKLWKTLFSHLVNVVKNNVMRAEEVGSMFGSLLIAQSSQHRKEVGKYLN</sequence>
<dbReference type="Proteomes" id="UP001163046">
    <property type="component" value="Unassembled WGS sequence"/>
</dbReference>
<evidence type="ECO:0000256" key="6">
    <source>
        <dbReference type="ARBA" id="ARBA00023212"/>
    </source>
</evidence>
<dbReference type="GO" id="GO:0005813">
    <property type="term" value="C:centrosome"/>
    <property type="evidence" value="ECO:0007669"/>
    <property type="project" value="UniProtKB-SubCell"/>
</dbReference>
<evidence type="ECO:0000256" key="9">
    <source>
        <dbReference type="ARBA" id="ARBA00031153"/>
    </source>
</evidence>
<evidence type="ECO:0000256" key="1">
    <source>
        <dbReference type="ARBA" id="ARBA00004120"/>
    </source>
</evidence>
<evidence type="ECO:0000256" key="7">
    <source>
        <dbReference type="ARBA" id="ARBA00023273"/>
    </source>
</evidence>
<evidence type="ECO:0000313" key="11">
    <source>
        <dbReference type="Proteomes" id="UP001163046"/>
    </source>
</evidence>
<dbReference type="OrthoDB" id="8015657at2759"/>
<accession>A0A9X0CIV7</accession>
<dbReference type="GO" id="GO:0007051">
    <property type="term" value="P:spindle organization"/>
    <property type="evidence" value="ECO:0007669"/>
    <property type="project" value="InterPro"/>
</dbReference>
<evidence type="ECO:0000256" key="8">
    <source>
        <dbReference type="ARBA" id="ARBA00024919"/>
    </source>
</evidence>
<proteinExistence type="inferred from homology"/>
<comment type="function">
    <text evidence="8">Centrosomal protein required for establishing a robust mitotic centrosome architecture that can endure the forces that converge on the centrosomes during spindle formation. Required for stabilizing the expanded pericentriolar material around the centriole.</text>
</comment>
<name>A0A9X0CIV7_9CNID</name>
<dbReference type="InterPro" id="IPR026742">
    <property type="entry name" value="Centrosomal_kizuma"/>
</dbReference>
<comment type="caution">
    <text evidence="10">The sequence shown here is derived from an EMBL/GenBank/DDBJ whole genome shotgun (WGS) entry which is preliminary data.</text>
</comment>
<dbReference type="EMBL" id="MU827321">
    <property type="protein sequence ID" value="KAJ7357406.1"/>
    <property type="molecule type" value="Genomic_DNA"/>
</dbReference>
<reference evidence="10" key="1">
    <citation type="submission" date="2023-01" db="EMBL/GenBank/DDBJ databases">
        <title>Genome assembly of the deep-sea coral Lophelia pertusa.</title>
        <authorList>
            <person name="Herrera S."/>
            <person name="Cordes E."/>
        </authorList>
    </citation>
    <scope>NUCLEOTIDE SEQUENCE</scope>
    <source>
        <strain evidence="10">USNM1676648</strain>
        <tissue evidence="10">Polyp</tissue>
    </source>
</reference>
<evidence type="ECO:0000313" key="10">
    <source>
        <dbReference type="EMBL" id="KAJ7357406.1"/>
    </source>
</evidence>
<keyword evidence="7" id="KW-0966">Cell projection</keyword>
<organism evidence="10 11">
    <name type="scientific">Desmophyllum pertusum</name>
    <dbReference type="NCBI Taxonomy" id="174260"/>
    <lineage>
        <taxon>Eukaryota</taxon>
        <taxon>Metazoa</taxon>
        <taxon>Cnidaria</taxon>
        <taxon>Anthozoa</taxon>
        <taxon>Hexacorallia</taxon>
        <taxon>Scleractinia</taxon>
        <taxon>Caryophylliina</taxon>
        <taxon>Caryophylliidae</taxon>
        <taxon>Desmophyllum</taxon>
    </lineage>
</organism>
<keyword evidence="5" id="KW-0963">Cytoplasm</keyword>
<evidence type="ECO:0000256" key="3">
    <source>
        <dbReference type="ARBA" id="ARBA00010767"/>
    </source>
</evidence>
<evidence type="ECO:0000256" key="4">
    <source>
        <dbReference type="ARBA" id="ARBA00013872"/>
    </source>
</evidence>
<comment type="similarity">
    <text evidence="3">Belongs to the kizuna family.</text>
</comment>
<evidence type="ECO:0000256" key="5">
    <source>
        <dbReference type="ARBA" id="ARBA00022490"/>
    </source>
</evidence>
<comment type="subcellular location">
    <subcellularLocation>
        <location evidence="1">Cytoplasm</location>
        <location evidence="1">Cytoskeleton</location>
        <location evidence="1">Cilium basal body</location>
    </subcellularLocation>
    <subcellularLocation>
        <location evidence="2">Cytoplasm</location>
        <location evidence="2">Cytoskeleton</location>
        <location evidence="2">Microtubule organizing center</location>
        <location evidence="2">Centrosome</location>
    </subcellularLocation>
</comment>
<protein>
    <recommendedName>
        <fullName evidence="4">Centrosomal protein kizuna</fullName>
    </recommendedName>
    <alternativeName>
        <fullName evidence="9">Polo-like kinase 1 substrate 1</fullName>
    </alternativeName>
</protein>
<gene>
    <name evidence="10" type="ORF">OS493_024917</name>
</gene>
<keyword evidence="6" id="KW-0206">Cytoskeleton</keyword>
<evidence type="ECO:0000256" key="2">
    <source>
        <dbReference type="ARBA" id="ARBA00004300"/>
    </source>
</evidence>
<dbReference type="AlphaFoldDB" id="A0A9X0CIV7"/>
<dbReference type="PANTHER" id="PTHR16299">
    <property type="entry name" value="CENTROSOMAL PROTEIN KIZUNA"/>
    <property type="match status" value="1"/>
</dbReference>